<evidence type="ECO:0000259" key="3">
    <source>
        <dbReference type="Pfam" id="PF07687"/>
    </source>
</evidence>
<dbReference type="CDD" id="cd05666">
    <property type="entry name" value="M20_Acy1-like"/>
    <property type="match status" value="1"/>
</dbReference>
<evidence type="ECO:0000256" key="2">
    <source>
        <dbReference type="PIRSR" id="PIRSR005962-1"/>
    </source>
</evidence>
<feature type="binding site" evidence="2">
    <location>
        <position position="137"/>
    </location>
    <ligand>
        <name>Mn(2+)</name>
        <dbReference type="ChEBI" id="CHEBI:29035"/>
        <label>2</label>
    </ligand>
</feature>
<feature type="binding site" evidence="2">
    <location>
        <position position="369"/>
    </location>
    <ligand>
        <name>Mn(2+)</name>
        <dbReference type="ChEBI" id="CHEBI:29035"/>
        <label>2</label>
    </ligand>
</feature>
<name>A0A1W2AFC8_9BURK</name>
<dbReference type="Pfam" id="PF01546">
    <property type="entry name" value="Peptidase_M20"/>
    <property type="match status" value="1"/>
</dbReference>
<feature type="domain" description="Peptidase M20 dimerisation" evidence="3">
    <location>
        <begin position="186"/>
        <end position="277"/>
    </location>
</feature>
<evidence type="ECO:0000313" key="5">
    <source>
        <dbReference type="Proteomes" id="UP000192708"/>
    </source>
</evidence>
<dbReference type="Gene3D" id="3.30.70.360">
    <property type="match status" value="1"/>
</dbReference>
<reference evidence="4 5" key="1">
    <citation type="submission" date="2017-04" db="EMBL/GenBank/DDBJ databases">
        <authorList>
            <person name="Afonso C.L."/>
            <person name="Miller P.J."/>
            <person name="Scott M.A."/>
            <person name="Spackman E."/>
            <person name="Goraichik I."/>
            <person name="Dimitrov K.M."/>
            <person name="Suarez D.L."/>
            <person name="Swayne D.E."/>
        </authorList>
    </citation>
    <scope>NUCLEOTIDE SEQUENCE [LARGE SCALE GENOMIC DNA]</scope>
    <source>
        <strain evidence="4 5">VK13</strain>
    </source>
</reference>
<dbReference type="GO" id="GO:0050118">
    <property type="term" value="F:N-acetyldiaminopimelate deacetylase activity"/>
    <property type="evidence" value="ECO:0007669"/>
    <property type="project" value="UniProtKB-ARBA"/>
</dbReference>
<feature type="binding site" evidence="2">
    <location>
        <position position="104"/>
    </location>
    <ligand>
        <name>Mn(2+)</name>
        <dbReference type="ChEBI" id="CHEBI:29035"/>
        <label>2</label>
    </ligand>
</feature>
<dbReference type="OrthoDB" id="8875216at2"/>
<dbReference type="InterPro" id="IPR011650">
    <property type="entry name" value="Peptidase_M20_dimer"/>
</dbReference>
<keyword evidence="5" id="KW-1185">Reference proteome</keyword>
<accession>A0A1W2AFC8</accession>
<feature type="binding site" evidence="2">
    <location>
        <position position="102"/>
    </location>
    <ligand>
        <name>Mn(2+)</name>
        <dbReference type="ChEBI" id="CHEBI:29035"/>
        <label>2</label>
    </ligand>
</feature>
<dbReference type="Gene3D" id="3.40.630.10">
    <property type="entry name" value="Zn peptidases"/>
    <property type="match status" value="1"/>
</dbReference>
<dbReference type="RefSeq" id="WP_084283755.1">
    <property type="nucleotide sequence ID" value="NZ_FWXJ01000008.1"/>
</dbReference>
<dbReference type="GO" id="GO:0019877">
    <property type="term" value="P:diaminopimelate biosynthetic process"/>
    <property type="evidence" value="ECO:0007669"/>
    <property type="project" value="UniProtKB-ARBA"/>
</dbReference>
<keyword evidence="1 4" id="KW-0378">Hydrolase</keyword>
<feature type="binding site" evidence="2">
    <location>
        <position position="163"/>
    </location>
    <ligand>
        <name>Mn(2+)</name>
        <dbReference type="ChEBI" id="CHEBI:29035"/>
        <label>2</label>
    </ligand>
</feature>
<dbReference type="PANTHER" id="PTHR11014:SF63">
    <property type="entry name" value="METALLOPEPTIDASE, PUTATIVE (AFU_ORTHOLOGUE AFUA_6G09600)-RELATED"/>
    <property type="match status" value="1"/>
</dbReference>
<organism evidence="4 5">
    <name type="scientific">Polynucleobacter kasalickyi</name>
    <dbReference type="NCBI Taxonomy" id="1938817"/>
    <lineage>
        <taxon>Bacteria</taxon>
        <taxon>Pseudomonadati</taxon>
        <taxon>Pseudomonadota</taxon>
        <taxon>Betaproteobacteria</taxon>
        <taxon>Burkholderiales</taxon>
        <taxon>Burkholderiaceae</taxon>
        <taxon>Polynucleobacter</taxon>
    </lineage>
</organism>
<dbReference type="NCBIfam" id="TIGR01891">
    <property type="entry name" value="amidohydrolases"/>
    <property type="match status" value="1"/>
</dbReference>
<dbReference type="InterPro" id="IPR036264">
    <property type="entry name" value="Bact_exopeptidase_dim_dom"/>
</dbReference>
<dbReference type="GO" id="GO:0046872">
    <property type="term" value="F:metal ion binding"/>
    <property type="evidence" value="ECO:0007669"/>
    <property type="project" value="UniProtKB-KW"/>
</dbReference>
<evidence type="ECO:0000256" key="1">
    <source>
        <dbReference type="ARBA" id="ARBA00022801"/>
    </source>
</evidence>
<dbReference type="PIRSF" id="PIRSF005962">
    <property type="entry name" value="Pept_M20D_amidohydro"/>
    <property type="match status" value="1"/>
</dbReference>
<keyword evidence="2" id="KW-0479">Metal-binding</keyword>
<dbReference type="SUPFAM" id="SSF55031">
    <property type="entry name" value="Bacterial exopeptidase dimerisation domain"/>
    <property type="match status" value="1"/>
</dbReference>
<gene>
    <name evidence="4" type="ORF">SAMN06296008_108109</name>
</gene>
<protein>
    <submittedName>
        <fullName evidence="4">Hippurate hydrolase</fullName>
    </submittedName>
</protein>
<dbReference type="PANTHER" id="PTHR11014">
    <property type="entry name" value="PEPTIDASE M20 FAMILY MEMBER"/>
    <property type="match status" value="1"/>
</dbReference>
<dbReference type="SUPFAM" id="SSF53187">
    <property type="entry name" value="Zn-dependent exopeptidases"/>
    <property type="match status" value="1"/>
</dbReference>
<dbReference type="EMBL" id="FWXJ01000008">
    <property type="protein sequence ID" value="SMC59161.1"/>
    <property type="molecule type" value="Genomic_DNA"/>
</dbReference>
<dbReference type="Pfam" id="PF07687">
    <property type="entry name" value="M20_dimer"/>
    <property type="match status" value="1"/>
</dbReference>
<dbReference type="InterPro" id="IPR017439">
    <property type="entry name" value="Amidohydrolase"/>
</dbReference>
<comment type="cofactor">
    <cofactor evidence="2">
        <name>Mn(2+)</name>
        <dbReference type="ChEBI" id="CHEBI:29035"/>
    </cofactor>
    <text evidence="2">The Mn(2+) ion enhances activity.</text>
</comment>
<dbReference type="InterPro" id="IPR002933">
    <property type="entry name" value="Peptidase_M20"/>
</dbReference>
<dbReference type="FunFam" id="3.30.70.360:FF:000001">
    <property type="entry name" value="N-acetyldiaminopimelate deacetylase"/>
    <property type="match status" value="1"/>
</dbReference>
<dbReference type="AlphaFoldDB" id="A0A1W2AFC8"/>
<sequence>MKIQPEFIDQQALIQAIRRDIHAHPELKFAEYRTAELVVQQLTNWGIKTHTGLANTGVVGIIEGELGLGKSIGLRADMDALPIHEKNTFEHASTHQGTMHACGHDGHTAMLLGAAHYFSTHRNFKGTIYLIFQPAEEGGGGARQMIQEGLFSLFPCDAVFGLHNWPGMPEGQFGAITGPTMASSNEFKISLKGKGAHAALPHNGADPILAVTQLAGALQSIITRNKSPIDTAVLSITQIHGGFTSNVIPDDAWLGGTVRTFNKSTLDLIETRLTEIAHGVAQTFNCQAEVEFERNYPALINHPAETAFAVKVIEETFGKEYVNPSMQPTMGSEDFAFMLEKVPGCYIFLGNGDGSHRLSGHGLGPCDLHNPSYDFNDSLLPIGSNYWVQLAKRFLE</sequence>
<evidence type="ECO:0000313" key="4">
    <source>
        <dbReference type="EMBL" id="SMC59161.1"/>
    </source>
</evidence>
<dbReference type="STRING" id="1938817.SAMN06296008_108109"/>
<proteinExistence type="predicted"/>
<dbReference type="Proteomes" id="UP000192708">
    <property type="component" value="Unassembled WGS sequence"/>
</dbReference>
<keyword evidence="2" id="KW-0464">Manganese</keyword>